<dbReference type="EMBL" id="JBHUDO010000002">
    <property type="protein sequence ID" value="MFD1646400.1"/>
    <property type="molecule type" value="Genomic_DNA"/>
</dbReference>
<dbReference type="RefSeq" id="WP_256399326.1">
    <property type="nucleotide sequence ID" value="NZ_JANHJR010000001.1"/>
</dbReference>
<dbReference type="SUPFAM" id="SSF161098">
    <property type="entry name" value="MetI-like"/>
    <property type="match status" value="1"/>
</dbReference>
<dbReference type="InterPro" id="IPR035906">
    <property type="entry name" value="MetI-like_sf"/>
</dbReference>
<dbReference type="Proteomes" id="UP001597034">
    <property type="component" value="Unassembled WGS sequence"/>
</dbReference>
<keyword evidence="6 8" id="KW-1133">Transmembrane helix</keyword>
<reference evidence="10 11" key="1">
    <citation type="journal article" date="2019" name="Int. J. Syst. Evol. Microbiol.">
        <title>The Global Catalogue of Microorganisms (GCM) 10K type strain sequencing project: providing services to taxonomists for standard genome sequencing and annotation.</title>
        <authorList>
            <consortium name="The Broad Institute Genomics Platform"/>
            <consortium name="The Broad Institute Genome Sequencing Center for Infectious Disease"/>
            <person name="Wu L."/>
            <person name="Ma J."/>
        </authorList>
    </citation>
    <scope>NUCLEOTIDE SEQUENCE [LARGE SCALE GENOMIC DNA]</scope>
    <source>
        <strain evidence="10 11">CGMCC 1.10390</strain>
    </source>
</reference>
<name>A0ABD6DM04_9EURY</name>
<comment type="similarity">
    <text evidence="8">Belongs to the binding-protein-dependent transport system permease family.</text>
</comment>
<sequence>MLLEATVVTVQLTFVSIVLGFLIGLPAGIAEVYAPAWLRVPVETVGVVVRAVPILVILIYMFYVFSVSSSPFIAATFALGLRSGAYQSQIFRGAIQSVGEGQMEAARSVGMSKLEAIVYVIVPQALRRSIPGFQNEFTIVLKDTSIAIILGVTELLGTAEDLFLQQNRTGTALELILAISLVYFVLTVSTNRGLEFAGDYFGVPTGEGA</sequence>
<keyword evidence="2 8" id="KW-0813">Transport</keyword>
<dbReference type="GO" id="GO:0006865">
    <property type="term" value="P:amino acid transport"/>
    <property type="evidence" value="ECO:0007669"/>
    <property type="project" value="UniProtKB-KW"/>
</dbReference>
<comment type="subcellular location">
    <subcellularLocation>
        <location evidence="1 8">Cell membrane</location>
        <topology evidence="1 8">Multi-pass membrane protein</topology>
    </subcellularLocation>
</comment>
<dbReference type="InterPro" id="IPR000515">
    <property type="entry name" value="MetI-like"/>
</dbReference>
<feature type="transmembrane region" description="Helical" evidence="8">
    <location>
        <begin position="12"/>
        <end position="34"/>
    </location>
</feature>
<dbReference type="InterPro" id="IPR010065">
    <property type="entry name" value="AA_ABC_transptr_permease_3TM"/>
</dbReference>
<evidence type="ECO:0000313" key="10">
    <source>
        <dbReference type="EMBL" id="MFD1646400.1"/>
    </source>
</evidence>
<evidence type="ECO:0000256" key="5">
    <source>
        <dbReference type="ARBA" id="ARBA00022970"/>
    </source>
</evidence>
<evidence type="ECO:0000256" key="8">
    <source>
        <dbReference type="RuleBase" id="RU363032"/>
    </source>
</evidence>
<dbReference type="Pfam" id="PF00528">
    <property type="entry name" value="BPD_transp_1"/>
    <property type="match status" value="1"/>
</dbReference>
<evidence type="ECO:0000256" key="7">
    <source>
        <dbReference type="ARBA" id="ARBA00023136"/>
    </source>
</evidence>
<feature type="transmembrane region" description="Helical" evidence="8">
    <location>
        <begin position="172"/>
        <end position="190"/>
    </location>
</feature>
<protein>
    <submittedName>
        <fullName evidence="10">Amino acid ABC transporter permease</fullName>
    </submittedName>
</protein>
<evidence type="ECO:0000256" key="3">
    <source>
        <dbReference type="ARBA" id="ARBA00022475"/>
    </source>
</evidence>
<evidence type="ECO:0000256" key="2">
    <source>
        <dbReference type="ARBA" id="ARBA00022448"/>
    </source>
</evidence>
<feature type="transmembrane region" description="Helical" evidence="8">
    <location>
        <begin position="54"/>
        <end position="81"/>
    </location>
</feature>
<dbReference type="GO" id="GO:0005886">
    <property type="term" value="C:plasma membrane"/>
    <property type="evidence" value="ECO:0007669"/>
    <property type="project" value="UniProtKB-SubCell"/>
</dbReference>
<dbReference type="PANTHER" id="PTHR30614:SF0">
    <property type="entry name" value="L-CYSTINE TRANSPORT SYSTEM PERMEASE PROTEIN TCYL"/>
    <property type="match status" value="1"/>
</dbReference>
<dbReference type="NCBIfam" id="TIGR01726">
    <property type="entry name" value="HEQRo_perm_3TM"/>
    <property type="match status" value="1"/>
</dbReference>
<comment type="caution">
    <text evidence="10">The sequence shown here is derived from an EMBL/GenBank/DDBJ whole genome shotgun (WGS) entry which is preliminary data.</text>
</comment>
<dbReference type="AlphaFoldDB" id="A0ABD6DM04"/>
<organism evidence="10 11">
    <name type="scientific">Haloarchaeobius litoreus</name>
    <dbReference type="NCBI Taxonomy" id="755306"/>
    <lineage>
        <taxon>Archaea</taxon>
        <taxon>Methanobacteriati</taxon>
        <taxon>Methanobacteriota</taxon>
        <taxon>Stenosarchaea group</taxon>
        <taxon>Halobacteria</taxon>
        <taxon>Halobacteriales</taxon>
        <taxon>Halorubellaceae</taxon>
        <taxon>Haloarchaeobius</taxon>
    </lineage>
</organism>
<evidence type="ECO:0000256" key="1">
    <source>
        <dbReference type="ARBA" id="ARBA00004651"/>
    </source>
</evidence>
<dbReference type="CDD" id="cd06261">
    <property type="entry name" value="TM_PBP2"/>
    <property type="match status" value="1"/>
</dbReference>
<evidence type="ECO:0000313" key="11">
    <source>
        <dbReference type="Proteomes" id="UP001597034"/>
    </source>
</evidence>
<feature type="domain" description="ABC transmembrane type-1" evidence="9">
    <location>
        <begin position="6"/>
        <end position="194"/>
    </location>
</feature>
<proteinExistence type="inferred from homology"/>
<keyword evidence="5" id="KW-0029">Amino-acid transport</keyword>
<dbReference type="PROSITE" id="PS50928">
    <property type="entry name" value="ABC_TM1"/>
    <property type="match status" value="1"/>
</dbReference>
<keyword evidence="7 8" id="KW-0472">Membrane</keyword>
<accession>A0ABD6DM04</accession>
<evidence type="ECO:0000259" key="9">
    <source>
        <dbReference type="PROSITE" id="PS50928"/>
    </source>
</evidence>
<evidence type="ECO:0000256" key="6">
    <source>
        <dbReference type="ARBA" id="ARBA00022989"/>
    </source>
</evidence>
<keyword evidence="3" id="KW-1003">Cell membrane</keyword>
<keyword evidence="11" id="KW-1185">Reference proteome</keyword>
<keyword evidence="4 8" id="KW-0812">Transmembrane</keyword>
<dbReference type="InterPro" id="IPR043429">
    <property type="entry name" value="ArtM/GltK/GlnP/TcyL/YhdX-like"/>
</dbReference>
<gene>
    <name evidence="10" type="ORF">ACFSBL_11980</name>
</gene>
<evidence type="ECO:0000256" key="4">
    <source>
        <dbReference type="ARBA" id="ARBA00022692"/>
    </source>
</evidence>
<dbReference type="Gene3D" id="1.10.3720.10">
    <property type="entry name" value="MetI-like"/>
    <property type="match status" value="1"/>
</dbReference>
<dbReference type="PANTHER" id="PTHR30614">
    <property type="entry name" value="MEMBRANE COMPONENT OF AMINO ACID ABC TRANSPORTER"/>
    <property type="match status" value="1"/>
</dbReference>